<organism evidence="1 2">
    <name type="scientific">Papaver atlanticum</name>
    <dbReference type="NCBI Taxonomy" id="357466"/>
    <lineage>
        <taxon>Eukaryota</taxon>
        <taxon>Viridiplantae</taxon>
        <taxon>Streptophyta</taxon>
        <taxon>Embryophyta</taxon>
        <taxon>Tracheophyta</taxon>
        <taxon>Spermatophyta</taxon>
        <taxon>Magnoliopsida</taxon>
        <taxon>Ranunculales</taxon>
        <taxon>Papaveraceae</taxon>
        <taxon>Papaveroideae</taxon>
        <taxon>Papaver</taxon>
    </lineage>
</organism>
<evidence type="ECO:0000313" key="2">
    <source>
        <dbReference type="Proteomes" id="UP001202328"/>
    </source>
</evidence>
<sequence length="80" mass="8957">MPAWNDRLAARASYPDIVSYMGIEEPVDSRTISNVRYRPADARIYNERTSALVTDEAVNRLNVPLTSELNLTETVANTSN</sequence>
<protein>
    <submittedName>
        <fullName evidence="1">Uncharacterized protein</fullName>
    </submittedName>
</protein>
<evidence type="ECO:0000313" key="1">
    <source>
        <dbReference type="EMBL" id="KAI3955703.1"/>
    </source>
</evidence>
<dbReference type="AlphaFoldDB" id="A0AAD4XX84"/>
<proteinExistence type="predicted"/>
<gene>
    <name evidence="1" type="ORF">MKW98_006063</name>
</gene>
<dbReference type="Proteomes" id="UP001202328">
    <property type="component" value="Unassembled WGS sequence"/>
</dbReference>
<dbReference type="Gene3D" id="2.170.15.10">
    <property type="entry name" value="Proaerolysin, chain A, domain 3"/>
    <property type="match status" value="1"/>
</dbReference>
<accession>A0AAD4XX84</accession>
<comment type="caution">
    <text evidence="1">The sequence shown here is derived from an EMBL/GenBank/DDBJ whole genome shotgun (WGS) entry which is preliminary data.</text>
</comment>
<name>A0AAD4XX84_9MAGN</name>
<dbReference type="EMBL" id="JAJJMB010001716">
    <property type="protein sequence ID" value="KAI3955703.1"/>
    <property type="molecule type" value="Genomic_DNA"/>
</dbReference>
<reference evidence="1" key="1">
    <citation type="submission" date="2022-04" db="EMBL/GenBank/DDBJ databases">
        <title>A functionally conserved STORR gene fusion in Papaver species that diverged 16.8 million years ago.</title>
        <authorList>
            <person name="Catania T."/>
        </authorList>
    </citation>
    <scope>NUCLEOTIDE SEQUENCE</scope>
    <source>
        <strain evidence="1">S-188037</strain>
    </source>
</reference>
<keyword evidence="2" id="KW-1185">Reference proteome</keyword>